<dbReference type="Proteomes" id="UP000637643">
    <property type="component" value="Unassembled WGS sequence"/>
</dbReference>
<evidence type="ECO:0000256" key="4">
    <source>
        <dbReference type="ARBA" id="ARBA00022692"/>
    </source>
</evidence>
<evidence type="ECO:0000256" key="2">
    <source>
        <dbReference type="ARBA" id="ARBA00022654"/>
    </source>
</evidence>
<dbReference type="AlphaFoldDB" id="A0A917C8A2"/>
<gene>
    <name evidence="9" type="ORF">GCM10010912_22000</name>
</gene>
<protein>
    <recommendedName>
        <fullName evidence="11">Accessory regulator AgrB</fullName>
    </recommendedName>
</protein>
<evidence type="ECO:0000256" key="1">
    <source>
        <dbReference type="ARBA" id="ARBA00022475"/>
    </source>
</evidence>
<dbReference type="EMBL" id="BMKR01000007">
    <property type="protein sequence ID" value="GGF76512.1"/>
    <property type="molecule type" value="Genomic_DNA"/>
</dbReference>
<dbReference type="InterPro" id="IPR006741">
    <property type="entry name" value="AgrB"/>
</dbReference>
<dbReference type="GO" id="GO:0008233">
    <property type="term" value="F:peptidase activity"/>
    <property type="evidence" value="ECO:0007669"/>
    <property type="project" value="UniProtKB-KW"/>
</dbReference>
<evidence type="ECO:0000256" key="6">
    <source>
        <dbReference type="ARBA" id="ARBA00022989"/>
    </source>
</evidence>
<evidence type="ECO:0000256" key="7">
    <source>
        <dbReference type="ARBA" id="ARBA00023136"/>
    </source>
</evidence>
<keyword evidence="3" id="KW-0645">Protease</keyword>
<dbReference type="GO" id="GO:0006508">
    <property type="term" value="P:proteolysis"/>
    <property type="evidence" value="ECO:0007669"/>
    <property type="project" value="UniProtKB-KW"/>
</dbReference>
<reference evidence="9" key="2">
    <citation type="submission" date="2020-09" db="EMBL/GenBank/DDBJ databases">
        <authorList>
            <person name="Sun Q."/>
            <person name="Zhou Y."/>
        </authorList>
    </citation>
    <scope>NUCLEOTIDE SEQUENCE</scope>
    <source>
        <strain evidence="9">CGMCC 1.16134</strain>
    </source>
</reference>
<evidence type="ECO:0000313" key="9">
    <source>
        <dbReference type="EMBL" id="GGF76512.1"/>
    </source>
</evidence>
<feature type="transmembrane region" description="Helical" evidence="8">
    <location>
        <begin position="80"/>
        <end position="96"/>
    </location>
</feature>
<name>A0A917C8A2_9BACL</name>
<keyword evidence="5" id="KW-0378">Hydrolase</keyword>
<reference evidence="9" key="1">
    <citation type="journal article" date="2014" name="Int. J. Syst. Evol. Microbiol.">
        <title>Complete genome sequence of Corynebacterium casei LMG S-19264T (=DSM 44701T), isolated from a smear-ripened cheese.</title>
        <authorList>
            <consortium name="US DOE Joint Genome Institute (JGI-PGF)"/>
            <person name="Walter F."/>
            <person name="Albersmeier A."/>
            <person name="Kalinowski J."/>
            <person name="Ruckert C."/>
        </authorList>
    </citation>
    <scope>NUCLEOTIDE SEQUENCE</scope>
    <source>
        <strain evidence="9">CGMCC 1.16134</strain>
    </source>
</reference>
<evidence type="ECO:0000256" key="3">
    <source>
        <dbReference type="ARBA" id="ARBA00022670"/>
    </source>
</evidence>
<accession>A0A917C8A2</accession>
<dbReference type="Pfam" id="PF04647">
    <property type="entry name" value="AgrB"/>
    <property type="match status" value="1"/>
</dbReference>
<evidence type="ECO:0000256" key="5">
    <source>
        <dbReference type="ARBA" id="ARBA00022801"/>
    </source>
</evidence>
<proteinExistence type="predicted"/>
<evidence type="ECO:0000256" key="8">
    <source>
        <dbReference type="SAM" id="Phobius"/>
    </source>
</evidence>
<dbReference type="RefSeq" id="WP_189024714.1">
    <property type="nucleotide sequence ID" value="NZ_BMKR01000007.1"/>
</dbReference>
<keyword evidence="7 8" id="KW-0472">Membrane</keyword>
<keyword evidence="10" id="KW-1185">Reference proteome</keyword>
<dbReference type="GO" id="GO:0016020">
    <property type="term" value="C:membrane"/>
    <property type="evidence" value="ECO:0007669"/>
    <property type="project" value="InterPro"/>
</dbReference>
<dbReference type="GO" id="GO:0009372">
    <property type="term" value="P:quorum sensing"/>
    <property type="evidence" value="ECO:0007669"/>
    <property type="project" value="UniProtKB-KW"/>
</dbReference>
<evidence type="ECO:0000313" key="10">
    <source>
        <dbReference type="Proteomes" id="UP000637643"/>
    </source>
</evidence>
<comment type="caution">
    <text evidence="9">The sequence shown here is derived from an EMBL/GenBank/DDBJ whole genome shotgun (WGS) entry which is preliminary data.</text>
</comment>
<keyword evidence="4 8" id="KW-0812">Transmembrane</keyword>
<organism evidence="9 10">
    <name type="scientific">Paenibacillus albidus</name>
    <dbReference type="NCBI Taxonomy" id="2041023"/>
    <lineage>
        <taxon>Bacteria</taxon>
        <taxon>Bacillati</taxon>
        <taxon>Bacillota</taxon>
        <taxon>Bacilli</taxon>
        <taxon>Bacillales</taxon>
        <taxon>Paenibacillaceae</taxon>
        <taxon>Paenibacillus</taxon>
    </lineage>
</organism>
<sequence>MNLIANRIAATIKKANPEETHSLEIMQYALVIILNTLSIVLLTFGIGLITGNLVDSLSFLFCFSTLRFLSGGFHLAKSRDCIIVSVLISTVIPHFFILTEHWLLITNALSVLIMLMFAPNPDRNAQIPKKFFPYLKVISLVLVCTNFFLDSSVVGLAFFAQSVTIIPWKRR</sequence>
<evidence type="ECO:0008006" key="11">
    <source>
        <dbReference type="Google" id="ProtNLM"/>
    </source>
</evidence>
<feature type="transmembrane region" description="Helical" evidence="8">
    <location>
        <begin position="56"/>
        <end position="73"/>
    </location>
</feature>
<keyword evidence="2" id="KW-0673">Quorum sensing</keyword>
<keyword evidence="6 8" id="KW-1133">Transmembrane helix</keyword>
<feature type="transmembrane region" description="Helical" evidence="8">
    <location>
        <begin position="131"/>
        <end position="149"/>
    </location>
</feature>
<feature type="transmembrane region" description="Helical" evidence="8">
    <location>
        <begin position="28"/>
        <end position="50"/>
    </location>
</feature>
<dbReference type="SMART" id="SM00793">
    <property type="entry name" value="AgrB"/>
    <property type="match status" value="1"/>
</dbReference>
<keyword evidence="1" id="KW-1003">Cell membrane</keyword>